<dbReference type="AlphaFoldDB" id="A0AAE3I885"/>
<evidence type="ECO:0000313" key="2">
    <source>
        <dbReference type="Proteomes" id="UP001164374"/>
    </source>
</evidence>
<sequence>MLGPTVEPTSPTILAERLLSQHRPKDFSAGYWKLIADNAERWACEFGAGPFWGAANQNLGAWRQEFRQKFGGSLLASDGLPPLVGKSDRSIADKVGRKLGKNGEELDKIFPVDRPFVPQISDLVRTRVQCKFIDGVEFLATKLADLATDMGCLKARDRQGKVEGYFAQHVTVEQDAFYRIGGAAVACKVTFEIQVASDLATKMWEATHLLYEVDRGDTEAPQPKDWQWDASNPRFISNQLGHMMHLADGLLVQLRNTSSGEKK</sequence>
<dbReference type="InterPro" id="IPR043519">
    <property type="entry name" value="NT_sf"/>
</dbReference>
<dbReference type="RefSeq" id="WP_260800886.1">
    <property type="nucleotide sequence ID" value="NZ_JAOCQJ010000008.1"/>
</dbReference>
<protein>
    <recommendedName>
        <fullName evidence="3">RelA/SpoT domain-containing protein</fullName>
    </recommendedName>
</protein>
<accession>A0AAE3I885</accession>
<dbReference type="Proteomes" id="UP001164374">
    <property type="component" value="Unassembled WGS sequence"/>
</dbReference>
<evidence type="ECO:0008006" key="3">
    <source>
        <dbReference type="Google" id="ProtNLM"/>
    </source>
</evidence>
<name>A0AAE3I885_9RALS</name>
<organism evidence="1 2">
    <name type="scientific">Ralstonia mojiangensis</name>
    <dbReference type="NCBI Taxonomy" id="2953895"/>
    <lineage>
        <taxon>Bacteria</taxon>
        <taxon>Pseudomonadati</taxon>
        <taxon>Pseudomonadota</taxon>
        <taxon>Betaproteobacteria</taxon>
        <taxon>Burkholderiales</taxon>
        <taxon>Burkholderiaceae</taxon>
        <taxon>Ralstonia</taxon>
    </lineage>
</organism>
<gene>
    <name evidence="1" type="ORF">N5I87_23770</name>
</gene>
<dbReference type="EMBL" id="JAOCQJ010000008">
    <property type="protein sequence ID" value="MCT7319047.1"/>
    <property type="molecule type" value="Genomic_DNA"/>
</dbReference>
<reference evidence="1" key="2">
    <citation type="submission" date="2023-02" db="EMBL/GenBank/DDBJ databases">
        <authorList>
            <person name="Lu C.-H."/>
        </authorList>
    </citation>
    <scope>NUCLEOTIDE SEQUENCE</scope>
    <source>
        <strain evidence="1">22TCCZM01-4</strain>
    </source>
</reference>
<comment type="caution">
    <text evidence="1">The sequence shown here is derived from an EMBL/GenBank/DDBJ whole genome shotgun (WGS) entry which is preliminary data.</text>
</comment>
<proteinExistence type="predicted"/>
<dbReference type="SUPFAM" id="SSF81301">
    <property type="entry name" value="Nucleotidyltransferase"/>
    <property type="match status" value="1"/>
</dbReference>
<reference evidence="1" key="1">
    <citation type="journal article" date="2023" name="Front. Microbiol.">
        <title>Ralstonia chuxiongensis sp. nov., Ralstonia mojiangensis sp. nov., and Ralstonia soli sp. nov., isolated from tobacco fields, are three novel species in the family Burkholderiaceae.</title>
        <authorList>
            <person name="Lu C.H."/>
            <person name="Zhang Y.Y."/>
            <person name="Jiang N."/>
            <person name="Chen W."/>
            <person name="Shao X."/>
            <person name="Zhao Z.M."/>
            <person name="Lu W.L."/>
            <person name="Hu X."/>
            <person name="Xi Y.X."/>
            <person name="Zou S.Y."/>
            <person name="Wei Q.J."/>
            <person name="Lin Z.L."/>
            <person name="Gong L."/>
            <person name="Gai X.T."/>
            <person name="Zhang L.Q."/>
            <person name="Li J.Y."/>
            <person name="Jin Y."/>
            <person name="Xia Z.Y."/>
        </authorList>
    </citation>
    <scope>NUCLEOTIDE SEQUENCE</scope>
    <source>
        <strain evidence="1">22TCCZM01-4</strain>
    </source>
</reference>
<evidence type="ECO:0000313" key="1">
    <source>
        <dbReference type="EMBL" id="MCT7319047.1"/>
    </source>
</evidence>